<accession>A0A9X2UBH2</accession>
<dbReference type="RefSeq" id="WP_251981522.1">
    <property type="nucleotide sequence ID" value="NZ_CALTSO010000780.1"/>
</dbReference>
<dbReference type="EMBL" id="JANUBB010000026">
    <property type="protein sequence ID" value="MCS3953409.1"/>
    <property type="molecule type" value="Genomic_DNA"/>
</dbReference>
<organism evidence="1 2">
    <name type="scientific">Salinibacter ruber</name>
    <dbReference type="NCBI Taxonomy" id="146919"/>
    <lineage>
        <taxon>Bacteria</taxon>
        <taxon>Pseudomonadati</taxon>
        <taxon>Rhodothermota</taxon>
        <taxon>Rhodothermia</taxon>
        <taxon>Rhodothermales</taxon>
        <taxon>Salinibacteraceae</taxon>
        <taxon>Salinibacter</taxon>
    </lineage>
</organism>
<name>A0A9X2UBH2_9BACT</name>
<comment type="caution">
    <text evidence="1">The sequence shown here is derived from an EMBL/GenBank/DDBJ whole genome shotgun (WGS) entry which is preliminary data.</text>
</comment>
<protein>
    <submittedName>
        <fullName evidence="1">Uncharacterized protein</fullName>
    </submittedName>
</protein>
<evidence type="ECO:0000313" key="2">
    <source>
        <dbReference type="Proteomes" id="UP001155010"/>
    </source>
</evidence>
<proteinExistence type="predicted"/>
<dbReference type="Proteomes" id="UP001155010">
    <property type="component" value="Unassembled WGS sequence"/>
</dbReference>
<dbReference type="AlphaFoldDB" id="A0A9X2UBH2"/>
<evidence type="ECO:0000313" key="1">
    <source>
        <dbReference type="EMBL" id="MCS3953409.1"/>
    </source>
</evidence>
<sequence>MLDRPPTCTALRRLPWYAALGAALLLGGVPAPSAAQVIVRSNLAQESTTAPGSTYTRAIVLYNEGDSSRTAEVSLRDYTFSADGTTRYDDPGALARSNAPWIDYGGSTVTLPPEQEVEVTYQVDVPAQVDGEPPTGTYWSMILVEPLNQPQGTAAQGLAVQQVRRYGIQVATHIRETGTPDLSLLSTDLQQANGGAVLSLSVENTGTRGVSPAARVELYDASGALVLTQDASRKRIYPGTSVRYRLDLAEADAGTYQALLVVQADAGRPIGRQFTVEL</sequence>
<gene>
    <name evidence="1" type="ORF">GGP83_003384</name>
</gene>
<reference evidence="1" key="1">
    <citation type="submission" date="2022-08" db="EMBL/GenBank/DDBJ databases">
        <title>Genomic Encyclopedia of Type Strains, Phase V (KMG-V): Genome sequencing to study the core and pangenomes of soil and plant-associated prokaryotes.</title>
        <authorList>
            <person name="Whitman W."/>
        </authorList>
    </citation>
    <scope>NUCLEOTIDE SEQUENCE</scope>
    <source>
        <strain evidence="1">SP2017</strain>
    </source>
</reference>